<keyword evidence="1" id="KW-1133">Transmembrane helix</keyword>
<feature type="domain" description="Methyltransferase type 11" evidence="2">
    <location>
        <begin position="54"/>
        <end position="125"/>
    </location>
</feature>
<dbReference type="EMBL" id="MHST01000018">
    <property type="protein sequence ID" value="OHA48630.1"/>
    <property type="molecule type" value="Genomic_DNA"/>
</dbReference>
<evidence type="ECO:0000256" key="1">
    <source>
        <dbReference type="SAM" id="Phobius"/>
    </source>
</evidence>
<keyword evidence="1" id="KW-0472">Membrane</keyword>
<feature type="transmembrane region" description="Helical" evidence="1">
    <location>
        <begin position="113"/>
        <end position="131"/>
    </location>
</feature>
<comment type="caution">
    <text evidence="3">The sequence shown here is derived from an EMBL/GenBank/DDBJ whole genome shotgun (WGS) entry which is preliminary data.</text>
</comment>
<dbReference type="STRING" id="1802363.A2682_02460"/>
<reference evidence="3 4" key="1">
    <citation type="journal article" date="2016" name="Nat. Commun.">
        <title>Thousands of microbial genomes shed light on interconnected biogeochemical processes in an aquifer system.</title>
        <authorList>
            <person name="Anantharaman K."/>
            <person name="Brown C.T."/>
            <person name="Hug L.A."/>
            <person name="Sharon I."/>
            <person name="Castelle C.J."/>
            <person name="Probst A.J."/>
            <person name="Thomas B.C."/>
            <person name="Singh A."/>
            <person name="Wilkins M.J."/>
            <person name="Karaoz U."/>
            <person name="Brodie E.L."/>
            <person name="Williams K.H."/>
            <person name="Hubbard S.S."/>
            <person name="Banfield J.F."/>
        </authorList>
    </citation>
    <scope>NUCLEOTIDE SEQUENCE [LARGE SCALE GENOMIC DNA]</scope>
    <source>
        <strain evidence="4">RIFCSPHIGHO2_01_FULL_58_15</strain>
    </source>
</reference>
<feature type="transmembrane region" description="Helical" evidence="1">
    <location>
        <begin position="172"/>
        <end position="195"/>
    </location>
</feature>
<gene>
    <name evidence="3" type="ORF">A2682_02460</name>
</gene>
<dbReference type="InterPro" id="IPR029063">
    <property type="entry name" value="SAM-dependent_MTases_sf"/>
</dbReference>
<dbReference type="CDD" id="cd02440">
    <property type="entry name" value="AdoMet_MTases"/>
    <property type="match status" value="1"/>
</dbReference>
<dbReference type="Gene3D" id="3.40.50.150">
    <property type="entry name" value="Vaccinia Virus protein VP39"/>
    <property type="match status" value="1"/>
</dbReference>
<proteinExistence type="predicted"/>
<dbReference type="Pfam" id="PF08241">
    <property type="entry name" value="Methyltransf_11"/>
    <property type="match status" value="1"/>
</dbReference>
<dbReference type="GO" id="GO:0008757">
    <property type="term" value="F:S-adenosylmethionine-dependent methyltransferase activity"/>
    <property type="evidence" value="ECO:0007669"/>
    <property type="project" value="InterPro"/>
</dbReference>
<organism evidence="3 4">
    <name type="scientific">Terrybacteria sp. (strain RIFCSPHIGHO2_01_FULL_58_15)</name>
    <dbReference type="NCBI Taxonomy" id="1802363"/>
    <lineage>
        <taxon>Bacteria</taxon>
        <taxon>Candidatus Terryibacteriota</taxon>
    </lineage>
</organism>
<accession>A0A1G2PJX9</accession>
<dbReference type="SUPFAM" id="SSF53335">
    <property type="entry name" value="S-adenosyl-L-methionine-dependent methyltransferases"/>
    <property type="match status" value="1"/>
</dbReference>
<evidence type="ECO:0000259" key="2">
    <source>
        <dbReference type="Pfam" id="PF08241"/>
    </source>
</evidence>
<dbReference type="InterPro" id="IPR013216">
    <property type="entry name" value="Methyltransf_11"/>
</dbReference>
<dbReference type="AlphaFoldDB" id="A0A1G2PJX9"/>
<dbReference type="Proteomes" id="UP000178690">
    <property type="component" value="Unassembled WGS sequence"/>
</dbReference>
<keyword evidence="1" id="KW-0812">Transmembrane</keyword>
<name>A0A1G2PJX9_TERXR</name>
<evidence type="ECO:0000313" key="3">
    <source>
        <dbReference type="EMBL" id="OHA48630.1"/>
    </source>
</evidence>
<evidence type="ECO:0000313" key="4">
    <source>
        <dbReference type="Proteomes" id="UP000178690"/>
    </source>
</evidence>
<protein>
    <recommendedName>
        <fullName evidence="2">Methyltransferase type 11 domain-containing protein</fullName>
    </recommendedName>
</protein>
<sequence>MDTEQHYDLLWANTPVRRPKSWRSWSIIKEYVQEGSPILELGPGTRPRFPLTPSTTAIDLSPSTAIALRRFGVQAMVGNLEKPLPFPDGAFTAVGAFDVIEHMKDDERLLSEIARVLVAGGYFLCSVPLHMEYWTLWDKFVGHYRRYEPQALFAQARRHGLLTKAAYPSEGIFQFLATTIIAHPFAMLCVAAMRFTPRLARAGERFLVVPLLRSSSLPPRRRSHRAIDMSKSFPRRCPHALFVFQKGGTKEEE</sequence>